<name>A0A134CKG7_9FIRM</name>
<dbReference type="InterPro" id="IPR001036">
    <property type="entry name" value="Acrflvin-R"/>
</dbReference>
<feature type="transmembrane region" description="Helical" evidence="1">
    <location>
        <begin position="389"/>
        <end position="410"/>
    </location>
</feature>
<dbReference type="Gene3D" id="1.20.1640.10">
    <property type="entry name" value="Multidrug efflux transporter AcrB transmembrane domain"/>
    <property type="match status" value="2"/>
</dbReference>
<evidence type="ECO:0000256" key="1">
    <source>
        <dbReference type="SAM" id="Phobius"/>
    </source>
</evidence>
<keyword evidence="3" id="KW-1185">Reference proteome</keyword>
<proteinExistence type="predicted"/>
<organism evidence="2 3">
    <name type="scientific">Megasphaera hutchinsoni</name>
    <dbReference type="NCBI Taxonomy" id="1588748"/>
    <lineage>
        <taxon>Bacteria</taxon>
        <taxon>Bacillati</taxon>
        <taxon>Bacillota</taxon>
        <taxon>Negativicutes</taxon>
        <taxon>Veillonellales</taxon>
        <taxon>Veillonellaceae</taxon>
        <taxon>Megasphaera</taxon>
    </lineage>
</organism>
<reference evidence="3" key="1">
    <citation type="submission" date="2016-01" db="EMBL/GenBank/DDBJ databases">
        <authorList>
            <person name="Mitreva M."/>
            <person name="Pepin K.H."/>
            <person name="Mihindukulasuriya K.A."/>
            <person name="Fulton R."/>
            <person name="Fronick C."/>
            <person name="O'Laughlin M."/>
            <person name="Miner T."/>
            <person name="Herter B."/>
            <person name="Rosa B.A."/>
            <person name="Cordes M."/>
            <person name="Tomlinson C."/>
            <person name="Wollam A."/>
            <person name="Palsikar V.B."/>
            <person name="Mardis E.R."/>
            <person name="Wilson R.K."/>
        </authorList>
    </citation>
    <scope>NUCLEOTIDE SEQUENCE [LARGE SCALE GENOMIC DNA]</scope>
    <source>
        <strain evidence="3">KA00182</strain>
    </source>
</reference>
<protein>
    <submittedName>
        <fullName evidence="2">RND transporter, HAE1/HME family, permease protein</fullName>
    </submittedName>
</protein>
<keyword evidence="1" id="KW-0472">Membrane</keyword>
<evidence type="ECO:0000313" key="3">
    <source>
        <dbReference type="Proteomes" id="UP000070160"/>
    </source>
</evidence>
<dbReference type="Proteomes" id="UP000070160">
    <property type="component" value="Unassembled WGS sequence"/>
</dbReference>
<feature type="transmembrane region" description="Helical" evidence="1">
    <location>
        <begin position="905"/>
        <end position="926"/>
    </location>
</feature>
<keyword evidence="1" id="KW-0812">Transmembrane</keyword>
<dbReference type="GO" id="GO:0042910">
    <property type="term" value="F:xenobiotic transmembrane transporter activity"/>
    <property type="evidence" value="ECO:0007669"/>
    <property type="project" value="TreeGrafter"/>
</dbReference>
<dbReference type="Gene3D" id="3.30.70.1440">
    <property type="entry name" value="Multidrug efflux transporter AcrB pore domain"/>
    <property type="match status" value="1"/>
</dbReference>
<keyword evidence="1" id="KW-1133">Transmembrane helix</keyword>
<dbReference type="SUPFAM" id="SSF82714">
    <property type="entry name" value="Multidrug efflux transporter AcrB TolC docking domain, DN and DC subdomains"/>
    <property type="match status" value="2"/>
</dbReference>
<dbReference type="RefSeq" id="WP_062485163.1">
    <property type="nucleotide sequence ID" value="NZ_KQ960929.1"/>
</dbReference>
<feature type="transmembrane region" description="Helical" evidence="1">
    <location>
        <begin position="342"/>
        <end position="369"/>
    </location>
</feature>
<feature type="transmembrane region" description="Helical" evidence="1">
    <location>
        <begin position="852"/>
        <end position="872"/>
    </location>
</feature>
<dbReference type="Gene3D" id="3.30.70.1320">
    <property type="entry name" value="Multidrug efflux transporter AcrB pore domain like"/>
    <property type="match status" value="1"/>
</dbReference>
<dbReference type="Pfam" id="PF00873">
    <property type="entry name" value="ACR_tran"/>
    <property type="match status" value="1"/>
</dbReference>
<dbReference type="PANTHER" id="PTHR32063:SF18">
    <property type="entry name" value="CATION EFFLUX SYSTEM PROTEIN"/>
    <property type="match status" value="1"/>
</dbReference>
<dbReference type="STRING" id="1588748.HMPREF3182_00365"/>
<dbReference type="PRINTS" id="PR00702">
    <property type="entry name" value="ACRIFLAVINRP"/>
</dbReference>
<dbReference type="Gene3D" id="3.30.2090.10">
    <property type="entry name" value="Multidrug efflux transporter AcrB TolC docking domain, DN and DC subdomains"/>
    <property type="match status" value="2"/>
</dbReference>
<feature type="transmembrane region" description="Helical" evidence="1">
    <location>
        <begin position="979"/>
        <end position="1003"/>
    </location>
</feature>
<dbReference type="PANTHER" id="PTHR32063">
    <property type="match status" value="1"/>
</dbReference>
<dbReference type="SUPFAM" id="SSF82693">
    <property type="entry name" value="Multidrug efflux transporter AcrB pore domain, PN1, PN2, PC1 and PC2 subdomains"/>
    <property type="match status" value="3"/>
</dbReference>
<gene>
    <name evidence="2" type="ORF">HMPREF3182_00365</name>
</gene>
<feature type="transmembrane region" description="Helical" evidence="1">
    <location>
        <begin position="879"/>
        <end position="899"/>
    </location>
</feature>
<feature type="transmembrane region" description="Helical" evidence="1">
    <location>
        <begin position="523"/>
        <end position="542"/>
    </location>
</feature>
<dbReference type="InterPro" id="IPR027463">
    <property type="entry name" value="AcrB_DN_DC_subdom"/>
</dbReference>
<dbReference type="EMBL" id="LSDT01000008">
    <property type="protein sequence ID" value="KXB92703.1"/>
    <property type="molecule type" value="Genomic_DNA"/>
</dbReference>
<sequence>MKNLSELALKNKVLVWYFIILVAIAGVFSYMKLGRMEDPAYTVRQMVITVAWPGATATQMQEQVTDKLERQLQDTKGLSYLKSYSKSGQAVIYVTLDDKVPSKDIRNTWHDVRNTTENMKRQLPEGVVGPFYNDRFDDVYGSVYALTGDGYTYEDLRKKGEQIRRYLVTIPDVSEVKLLGVQDEQIAVELANDKLAALGIPPQLVAQAIHSQNQMTPAGRITTADQTVYLRLSGNFDSVDAIRNVPLYVQGSTFRLGDIATVKRGYPDPLQPQMYYNGKPAIGIALSMKNGGNILTLGTQLKQFSQSIRKELPVGMELHQVSDQPQVVKESIADFIGTLREAIIIVLVVSFLSLGIRTGMVVACCIPLVLAGVFCVMKVGGIDLHKVSLGSLIISLGLLVDDAIIAVEMMSVQLERGKKRMEAACFAFRATAKPMLTGTLVTCAGFIPVAFAEGAASEFCRSLFPVIFSSLIISWIVSVMVAPLFGYYFIKVKPQEEKKPSYQTRFYVFFRQVLQWCLHRSKVVIVATLGLFLFSIGLLRFIPQEFFPPSLRPEVIVEMTLPEGSSLEATKNAAQQFAADIQKEKTVQNYSYYVGEGAPRFVLTWEPVLPADNYAQFIIVPKDIKDREVLTERCRQILQEHFPDVRGHVKHISIGPPSEYPVMLRVSGYDPQKVKEYAEQMAARIRMNPNISNVFLNWEQKSKILHIELDHEKLRALGISAQDVGQTLYTELSGATIAQYYDQDKTIGIQMRLQEQDRKSLQSIDTIPIYTKVGYIPLGQVAKISYGAEEPLIWRRNLKPTVTIQGDIREGTANDATQKAYDAIAGIRNSMPFGYDVEVAGDLENSQQSLHYLLGPIPLMIIIIITLLMFQLRNVGDMILTLVTAPLGIIGVSFGMLISGKPMGFVAYLGILALSGMIIRNSVILIDQIKQHIARGEDPWHAVIDSAILRFRPIMLTAAAAILGMIPLMRSIFWGPMAVAIASGLFVATILTLVVLPVMYVVWHKITPPDDTI</sequence>
<feature type="transmembrane region" description="Helical" evidence="1">
    <location>
        <begin position="431"/>
        <end position="451"/>
    </location>
</feature>
<dbReference type="AlphaFoldDB" id="A0A134CKG7"/>
<dbReference type="GO" id="GO:0005886">
    <property type="term" value="C:plasma membrane"/>
    <property type="evidence" value="ECO:0007669"/>
    <property type="project" value="TreeGrafter"/>
</dbReference>
<feature type="transmembrane region" description="Helical" evidence="1">
    <location>
        <begin position="14"/>
        <end position="31"/>
    </location>
</feature>
<accession>A0A134CKG7</accession>
<dbReference type="Gene3D" id="3.30.70.1430">
    <property type="entry name" value="Multidrug efflux transporter AcrB pore domain"/>
    <property type="match status" value="2"/>
</dbReference>
<dbReference type="PATRIC" id="fig|1588748.3.peg.355"/>
<comment type="caution">
    <text evidence="2">The sequence shown here is derived from an EMBL/GenBank/DDBJ whole genome shotgun (WGS) entry which is preliminary data.</text>
</comment>
<dbReference type="SUPFAM" id="SSF82866">
    <property type="entry name" value="Multidrug efflux transporter AcrB transmembrane domain"/>
    <property type="match status" value="2"/>
</dbReference>
<feature type="transmembrane region" description="Helical" evidence="1">
    <location>
        <begin position="463"/>
        <end position="490"/>
    </location>
</feature>
<evidence type="ECO:0000313" key="2">
    <source>
        <dbReference type="EMBL" id="KXB92703.1"/>
    </source>
</evidence>
<feature type="transmembrane region" description="Helical" evidence="1">
    <location>
        <begin position="954"/>
        <end position="973"/>
    </location>
</feature>